<dbReference type="InterPro" id="IPR050627">
    <property type="entry name" value="Nitroreductase/BluB"/>
</dbReference>
<dbReference type="SUPFAM" id="SSF55469">
    <property type="entry name" value="FMN-dependent nitroreductase-like"/>
    <property type="match status" value="2"/>
</dbReference>
<dbReference type="RefSeq" id="WP_154148634.1">
    <property type="nucleotide sequence ID" value="NZ_SZWE01000001.1"/>
</dbReference>
<gene>
    <name evidence="1" type="ORF">FDP25_02570</name>
</gene>
<dbReference type="GO" id="GO:0016491">
    <property type="term" value="F:oxidoreductase activity"/>
    <property type="evidence" value="ECO:0007669"/>
    <property type="project" value="InterPro"/>
</dbReference>
<protein>
    <submittedName>
        <fullName evidence="1">Nitroreductase</fullName>
    </submittedName>
</protein>
<dbReference type="OrthoDB" id="8156917at2"/>
<evidence type="ECO:0000313" key="2">
    <source>
        <dbReference type="Proteomes" id="UP000564704"/>
    </source>
</evidence>
<sequence>MIDDAKLHRMVARAIRAPSSHNSQPWLFRPTDGGIDLLADRTRALPVTDPEDRELTISCGCALFGLRVAAAAEGLGAHVTPLPDGPCEERLAHLAFNGPAEPGLRALASVIDIRQTWRKAFSDKAIGQDILTDLHEAVAREGAWLSPFESEKTREATANLVAEGDAAQWADPSWRRELAQWMHPRRAGDGLALPGLAVPVARMVIRRFDMGYGVAARDSDLAGHSPLLAVLGSEGDTPTDWLAAGQALHHMLLLGAKAGLAASYLNQPIEVIHLRPRLQALAGHPGYPQILLRMGHAAMDDTPSPRRDVKEVLIA</sequence>
<evidence type="ECO:0000313" key="1">
    <source>
        <dbReference type="EMBL" id="MRU14306.1"/>
    </source>
</evidence>
<proteinExistence type="predicted"/>
<dbReference type="Gene3D" id="3.40.109.10">
    <property type="entry name" value="NADH Oxidase"/>
    <property type="match status" value="1"/>
</dbReference>
<accession>A0A844CSU9</accession>
<keyword evidence="2" id="KW-1185">Reference proteome</keyword>
<name>A0A844CSU9_9RHOB</name>
<dbReference type="InterPro" id="IPR000415">
    <property type="entry name" value="Nitroreductase-like"/>
</dbReference>
<dbReference type="EMBL" id="SZWE01000001">
    <property type="protein sequence ID" value="MRU14306.1"/>
    <property type="molecule type" value="Genomic_DNA"/>
</dbReference>
<reference evidence="1 2" key="1">
    <citation type="submission" date="2019-05" db="EMBL/GenBank/DDBJ databases">
        <title>Roseovarius bejariae sp. nov., a moderately halophylic bacterium isolated from a saline soil in Rambla Salada (Murcia).</title>
        <authorList>
            <person name="Castro D.J."/>
            <person name="Gomez-Altuve A."/>
            <person name="Reina J.C."/>
            <person name="Rodriguez M."/>
            <person name="Sampedro I."/>
            <person name="Llamas I."/>
            <person name="Martinez-Checa F."/>
        </authorList>
    </citation>
    <scope>NUCLEOTIDE SEQUENCE [LARGE SCALE GENOMIC DNA]</scope>
    <source>
        <strain evidence="1 2">A21</strain>
    </source>
</reference>
<dbReference type="PANTHER" id="PTHR23026">
    <property type="entry name" value="NADPH NITROREDUCTASE"/>
    <property type="match status" value="1"/>
</dbReference>
<dbReference type="NCBIfam" id="NF047509">
    <property type="entry name" value="Rv3131_FMN_oxido"/>
    <property type="match status" value="1"/>
</dbReference>
<dbReference type="AlphaFoldDB" id="A0A844CSU9"/>
<organism evidence="1 2">
    <name type="scientific">Roseovarius bejariae</name>
    <dbReference type="NCBI Taxonomy" id="2576383"/>
    <lineage>
        <taxon>Bacteria</taxon>
        <taxon>Pseudomonadati</taxon>
        <taxon>Pseudomonadota</taxon>
        <taxon>Alphaproteobacteria</taxon>
        <taxon>Rhodobacterales</taxon>
        <taxon>Roseobacteraceae</taxon>
        <taxon>Roseovarius</taxon>
    </lineage>
</organism>
<comment type="caution">
    <text evidence="1">The sequence shown here is derived from an EMBL/GenBank/DDBJ whole genome shotgun (WGS) entry which is preliminary data.</text>
</comment>
<dbReference type="Proteomes" id="UP000564704">
    <property type="component" value="Unassembled WGS sequence"/>
</dbReference>
<dbReference type="PANTHER" id="PTHR23026:SF123">
    <property type="entry name" value="NAD(P)H NITROREDUCTASE RV3131-RELATED"/>
    <property type="match status" value="1"/>
</dbReference>